<proteinExistence type="predicted"/>
<keyword evidence="1" id="KW-1133">Transmembrane helix</keyword>
<dbReference type="KEGG" id="ahb:bsdtb5_22260"/>
<accession>A0A7R7ELP9</accession>
<organism evidence="2 3">
    <name type="scientific">Anaeromicropila herbilytica</name>
    <dbReference type="NCBI Taxonomy" id="2785025"/>
    <lineage>
        <taxon>Bacteria</taxon>
        <taxon>Bacillati</taxon>
        <taxon>Bacillota</taxon>
        <taxon>Clostridia</taxon>
        <taxon>Lachnospirales</taxon>
        <taxon>Lachnospiraceae</taxon>
        <taxon>Anaeromicropila</taxon>
    </lineage>
</organism>
<feature type="transmembrane region" description="Helical" evidence="1">
    <location>
        <begin position="12"/>
        <end position="29"/>
    </location>
</feature>
<keyword evidence="1" id="KW-0472">Membrane</keyword>
<evidence type="ECO:0000313" key="3">
    <source>
        <dbReference type="Proteomes" id="UP000595897"/>
    </source>
</evidence>
<evidence type="ECO:0000313" key="2">
    <source>
        <dbReference type="EMBL" id="BCN30931.1"/>
    </source>
</evidence>
<protein>
    <submittedName>
        <fullName evidence="2">Uncharacterized protein</fullName>
    </submittedName>
</protein>
<dbReference type="RefSeq" id="WP_271712085.1">
    <property type="nucleotide sequence ID" value="NZ_AP024169.1"/>
</dbReference>
<dbReference type="AlphaFoldDB" id="A0A7R7ELP9"/>
<name>A0A7R7ELP9_9FIRM</name>
<gene>
    <name evidence="2" type="ORF">bsdtb5_22260</name>
</gene>
<reference evidence="2 3" key="1">
    <citation type="submission" date="2020-11" db="EMBL/GenBank/DDBJ databases">
        <title>Draft genome sequencing of a Lachnospiraceae strain isolated from anoxic soil subjected to BSD treatment.</title>
        <authorList>
            <person name="Uek A."/>
            <person name="Tonouchi A."/>
        </authorList>
    </citation>
    <scope>NUCLEOTIDE SEQUENCE [LARGE SCALE GENOMIC DNA]</scope>
    <source>
        <strain evidence="2 3">TB5</strain>
    </source>
</reference>
<keyword evidence="3" id="KW-1185">Reference proteome</keyword>
<dbReference type="EMBL" id="AP024169">
    <property type="protein sequence ID" value="BCN30931.1"/>
    <property type="molecule type" value="Genomic_DNA"/>
</dbReference>
<dbReference type="Proteomes" id="UP000595897">
    <property type="component" value="Chromosome"/>
</dbReference>
<keyword evidence="1" id="KW-0812">Transmembrane</keyword>
<evidence type="ECO:0000256" key="1">
    <source>
        <dbReference type="SAM" id="Phobius"/>
    </source>
</evidence>
<sequence>MKNKIMILTKKLKVILFCTIIMILVVMIFQNMESKTKMETTTKTTTKTMTAGVYETVSVFDMKTASIKNLTFSSSDKRVSVKKKTYLSNGKKHTAVLACVANNTWKEESSSIIVKYYNANKRKSFNVRIKINFAKEYNRGYSATQLFNKGEKKSFKIDNSVEIDSIHSTFGKYSSSMLGFDTVVYEDSNVCTMKTSEKNKNFTITATNYGYTSGNVFVDFKDGSEYWYQFGIMVPKNDGSIYTESKKVVKGKSVILYFTPPKSGKLSIDIKDNTIVSAKLSEDVKSASASLLLNGLKIGKTDIFLTYHDKGKAIVNKYEINVIETYDMPQVVTLKPKEVKGIYTCSYPITDTSGNPLTGGSMEQITSDSSEVNAVLVDGKMQLSISAEGTYHVNVIFKNIDGSVAQKYTLTIIAENLKYSDEENITFATEAKAKDFFGGTSGKSWWNEEQEYTVEFLKDDVINAIDGTNPWFLIYGDSVDGDATYSIDINRKVIVINDYKQTIELGYRVISKRHIRLTYNGRTLDYFVQ</sequence>